<dbReference type="EMBL" id="BSXT01010693">
    <property type="protein sequence ID" value="GMF81818.1"/>
    <property type="molecule type" value="Genomic_DNA"/>
</dbReference>
<dbReference type="SUPFAM" id="SSF52266">
    <property type="entry name" value="SGNH hydrolase"/>
    <property type="match status" value="1"/>
</dbReference>
<dbReference type="Proteomes" id="UP001165121">
    <property type="component" value="Unassembled WGS sequence"/>
</dbReference>
<keyword evidence="1" id="KW-0812">Transmembrane</keyword>
<dbReference type="InterPro" id="IPR036514">
    <property type="entry name" value="SGNH_hydro_sf"/>
</dbReference>
<accession>A0A9W7DBI1</accession>
<dbReference type="AlphaFoldDB" id="A0A9W7DBI1"/>
<name>A0A9W7DBI1_9STRA</name>
<reference evidence="2" key="1">
    <citation type="submission" date="2023-04" db="EMBL/GenBank/DDBJ databases">
        <title>Phytophthora fragariaefolia NBRC 109709.</title>
        <authorList>
            <person name="Ichikawa N."/>
            <person name="Sato H."/>
            <person name="Tonouchi N."/>
        </authorList>
    </citation>
    <scope>NUCLEOTIDE SEQUENCE</scope>
    <source>
        <strain evidence="2">NBRC 109709</strain>
    </source>
</reference>
<evidence type="ECO:0000313" key="2">
    <source>
        <dbReference type="EMBL" id="GMF81818.1"/>
    </source>
</evidence>
<dbReference type="Gene3D" id="3.40.50.1110">
    <property type="entry name" value="SGNH hydrolase"/>
    <property type="match status" value="1"/>
</dbReference>
<sequence>MMKSVEFAKVVPHIGRDSKEKDQPFSAAIAAFVIAIILAISLVLIQQPETQQTNVHVQRNLMTSQNQTEQNQTVLYKPKPLFLFLGDSITEEGINPAKGGYIPLLQNTVSRSADIIAHGLSGYNTRYSHNDHLHFVGRILILLGAQQVGVEVRHAYH</sequence>
<organism evidence="2 3">
    <name type="scientific">Phytophthora fragariaefolia</name>
    <dbReference type="NCBI Taxonomy" id="1490495"/>
    <lineage>
        <taxon>Eukaryota</taxon>
        <taxon>Sar</taxon>
        <taxon>Stramenopiles</taxon>
        <taxon>Oomycota</taxon>
        <taxon>Peronosporomycetes</taxon>
        <taxon>Peronosporales</taxon>
        <taxon>Peronosporaceae</taxon>
        <taxon>Phytophthora</taxon>
    </lineage>
</organism>
<keyword evidence="1" id="KW-0472">Membrane</keyword>
<dbReference type="OrthoDB" id="671439at2759"/>
<gene>
    <name evidence="2" type="ORF">Pfra01_002876100</name>
</gene>
<proteinExistence type="predicted"/>
<protein>
    <submittedName>
        <fullName evidence="2">Unnamed protein product</fullName>
    </submittedName>
</protein>
<evidence type="ECO:0000313" key="3">
    <source>
        <dbReference type="Proteomes" id="UP001165121"/>
    </source>
</evidence>
<feature type="transmembrane region" description="Helical" evidence="1">
    <location>
        <begin position="25"/>
        <end position="45"/>
    </location>
</feature>
<keyword evidence="1" id="KW-1133">Transmembrane helix</keyword>
<comment type="caution">
    <text evidence="2">The sequence shown here is derived from an EMBL/GenBank/DDBJ whole genome shotgun (WGS) entry which is preliminary data.</text>
</comment>
<evidence type="ECO:0000256" key="1">
    <source>
        <dbReference type="SAM" id="Phobius"/>
    </source>
</evidence>
<keyword evidence="3" id="KW-1185">Reference proteome</keyword>